<feature type="transmembrane region" description="Helical" evidence="1">
    <location>
        <begin position="353"/>
        <end position="376"/>
    </location>
</feature>
<organism evidence="2 3">
    <name type="scientific">Nocardioides marinus</name>
    <dbReference type="NCBI Taxonomy" id="374514"/>
    <lineage>
        <taxon>Bacteria</taxon>
        <taxon>Bacillati</taxon>
        <taxon>Actinomycetota</taxon>
        <taxon>Actinomycetes</taxon>
        <taxon>Propionibacteriales</taxon>
        <taxon>Nocardioidaceae</taxon>
        <taxon>Nocardioides</taxon>
    </lineage>
</organism>
<dbReference type="Proteomes" id="UP000537326">
    <property type="component" value="Unassembled WGS sequence"/>
</dbReference>
<gene>
    <name evidence="2" type="ORF">BKA05_001438</name>
</gene>
<evidence type="ECO:0000313" key="2">
    <source>
        <dbReference type="EMBL" id="NYI09923.1"/>
    </source>
</evidence>
<feature type="transmembrane region" description="Helical" evidence="1">
    <location>
        <begin position="68"/>
        <end position="87"/>
    </location>
</feature>
<sequence length="467" mass="49286">MPSPAVPRSAPPAVVRAATAGVVVVALLVLAAFTVPHLVDWEVHTRAPRSTVDELLVPPLHGWFAPQWFGPGTLPALVLGLGGWWWGARWARVLPWRGLLLATYLLALGWCLSLALVDGPSGLSRVLGHPVEYLPTARAVDDVGLLLREYVDRISYDAAPRNWPTHVAGHPPLMLLFFVGLVQVGLGGDLAAGVVVTVIGASMPVAVLVALRALGVPDVARRLAVPLALSPVAVFVAVSADAVIGAVVAWGLACLALATRRAGPGPGRWGWSAAAGLLLGCSVLMSYGMPLVGLVALAVIGAGCAWRGPVLPVAVGAALVPVLGFAAAGFAWWEAYPVLHDRYWEGIASIRPASYWLWGNLAALAVITGPAVWGGVGVLVTRVRTLARRRLPEPERVVVLLSGAMLLVVLAADASRMSKSEVERIWVPFVPWLTLTVALLPPRWRSPALLAQVVTALALQHLAYTSW</sequence>
<feature type="transmembrane region" description="Helical" evidence="1">
    <location>
        <begin position="223"/>
        <end position="253"/>
    </location>
</feature>
<feature type="transmembrane region" description="Helical" evidence="1">
    <location>
        <begin position="12"/>
        <end position="33"/>
    </location>
</feature>
<reference evidence="2 3" key="1">
    <citation type="submission" date="2020-07" db="EMBL/GenBank/DDBJ databases">
        <title>Sequencing the genomes of 1000 actinobacteria strains.</title>
        <authorList>
            <person name="Klenk H.-P."/>
        </authorList>
    </citation>
    <scope>NUCLEOTIDE SEQUENCE [LARGE SCALE GENOMIC DNA]</scope>
    <source>
        <strain evidence="2 3">DSM 18248</strain>
    </source>
</reference>
<feature type="transmembrane region" description="Helical" evidence="1">
    <location>
        <begin position="190"/>
        <end position="211"/>
    </location>
</feature>
<comment type="caution">
    <text evidence="2">The sequence shown here is derived from an EMBL/GenBank/DDBJ whole genome shotgun (WGS) entry which is preliminary data.</text>
</comment>
<dbReference type="EMBL" id="JACBZI010000001">
    <property type="protein sequence ID" value="NYI09923.1"/>
    <property type="molecule type" value="Genomic_DNA"/>
</dbReference>
<proteinExistence type="predicted"/>
<accession>A0A7Z0C2E2</accession>
<evidence type="ECO:0000256" key="1">
    <source>
        <dbReference type="SAM" id="Phobius"/>
    </source>
</evidence>
<protein>
    <recommendedName>
        <fullName evidence="4">Integral membrane protein</fullName>
    </recommendedName>
</protein>
<keyword evidence="1" id="KW-0812">Transmembrane</keyword>
<evidence type="ECO:0000313" key="3">
    <source>
        <dbReference type="Proteomes" id="UP000537326"/>
    </source>
</evidence>
<feature type="transmembrane region" description="Helical" evidence="1">
    <location>
        <begin position="310"/>
        <end position="333"/>
    </location>
</feature>
<keyword evidence="1" id="KW-0472">Membrane</keyword>
<feature type="transmembrane region" description="Helical" evidence="1">
    <location>
        <begin position="273"/>
        <end position="298"/>
    </location>
</feature>
<evidence type="ECO:0008006" key="4">
    <source>
        <dbReference type="Google" id="ProtNLM"/>
    </source>
</evidence>
<keyword evidence="3" id="KW-1185">Reference proteome</keyword>
<dbReference type="AlphaFoldDB" id="A0A7Z0C2E2"/>
<name>A0A7Z0C2E2_9ACTN</name>
<feature type="transmembrane region" description="Helical" evidence="1">
    <location>
        <begin position="99"/>
        <end position="117"/>
    </location>
</feature>
<keyword evidence="1" id="KW-1133">Transmembrane helix</keyword>
<dbReference type="RefSeq" id="WP_179530835.1">
    <property type="nucleotide sequence ID" value="NZ_BAAAPP010000004.1"/>
</dbReference>